<dbReference type="PANTHER" id="PTHR42693">
    <property type="entry name" value="ARYLSULFATASE FAMILY MEMBER"/>
    <property type="match status" value="1"/>
</dbReference>
<comment type="similarity">
    <text evidence="1">Belongs to the sulfatase family.</text>
</comment>
<evidence type="ECO:0000256" key="2">
    <source>
        <dbReference type="ARBA" id="ARBA00022723"/>
    </source>
</evidence>
<evidence type="ECO:0000256" key="3">
    <source>
        <dbReference type="ARBA" id="ARBA00022801"/>
    </source>
</evidence>
<keyword evidence="2" id="KW-0479">Metal-binding</keyword>
<dbReference type="SUPFAM" id="SSF53649">
    <property type="entry name" value="Alkaline phosphatase-like"/>
    <property type="match status" value="1"/>
</dbReference>
<evidence type="ECO:0000256" key="4">
    <source>
        <dbReference type="ARBA" id="ARBA00022837"/>
    </source>
</evidence>
<dbReference type="Proteomes" id="UP001157125">
    <property type="component" value="Unassembled WGS sequence"/>
</dbReference>
<evidence type="ECO:0000313" key="8">
    <source>
        <dbReference type="Proteomes" id="UP001157125"/>
    </source>
</evidence>
<dbReference type="PROSITE" id="PS00523">
    <property type="entry name" value="SULFATASE_1"/>
    <property type="match status" value="1"/>
</dbReference>
<feature type="transmembrane region" description="Helical" evidence="5">
    <location>
        <begin position="21"/>
        <end position="40"/>
    </location>
</feature>
<sequence>MVLVTDTERTPTRGRASRARAATGVALTTVVVLGALAYSFTHTGNDAHDASRVSDVNQDGSPAQAIARATDGKFDYLADVAAAGVAADAPNVVIVHYDDLGYGDVGFMADTPVATPHLDSLAKAGVVLTNYHAPSAVCTPSRAGLLTGRLGPRANVPAVLFPSEGDLAFLNDESGASPLTQEEITLPDTLHAAGYTTSMIGKWHLGDSEGSLPTDFGFDSFVGSYFSHDMDPFVLYRDGDVVEGVDESQARRAVHG</sequence>
<accession>A0ABQ6IIS2</accession>
<dbReference type="InterPro" id="IPR017850">
    <property type="entry name" value="Alkaline_phosphatase_core_sf"/>
</dbReference>
<dbReference type="Pfam" id="PF00884">
    <property type="entry name" value="Sulfatase"/>
    <property type="match status" value="1"/>
</dbReference>
<organism evidence="7 8">
    <name type="scientific">Demequina litorisediminis</name>
    <dbReference type="NCBI Taxonomy" id="1849022"/>
    <lineage>
        <taxon>Bacteria</taxon>
        <taxon>Bacillati</taxon>
        <taxon>Actinomycetota</taxon>
        <taxon>Actinomycetes</taxon>
        <taxon>Micrococcales</taxon>
        <taxon>Demequinaceae</taxon>
        <taxon>Demequina</taxon>
    </lineage>
</organism>
<gene>
    <name evidence="7" type="ORF">GCM10025876_38200</name>
</gene>
<evidence type="ECO:0000256" key="1">
    <source>
        <dbReference type="ARBA" id="ARBA00008779"/>
    </source>
</evidence>
<keyword evidence="5" id="KW-1133">Transmembrane helix</keyword>
<dbReference type="InterPro" id="IPR000917">
    <property type="entry name" value="Sulfatase_N"/>
</dbReference>
<name>A0ABQ6IIS2_9MICO</name>
<dbReference type="PANTHER" id="PTHR42693:SF33">
    <property type="entry name" value="ARYLSULFATASE"/>
    <property type="match status" value="1"/>
</dbReference>
<keyword evidence="5" id="KW-0472">Membrane</keyword>
<keyword evidence="8" id="KW-1185">Reference proteome</keyword>
<keyword evidence="3" id="KW-0378">Hydrolase</keyword>
<evidence type="ECO:0000259" key="6">
    <source>
        <dbReference type="Pfam" id="PF00884"/>
    </source>
</evidence>
<proteinExistence type="inferred from homology"/>
<dbReference type="PROSITE" id="PS00149">
    <property type="entry name" value="SULFATASE_2"/>
    <property type="match status" value="1"/>
</dbReference>
<evidence type="ECO:0000256" key="5">
    <source>
        <dbReference type="SAM" id="Phobius"/>
    </source>
</evidence>
<dbReference type="InterPro" id="IPR024607">
    <property type="entry name" value="Sulfatase_CS"/>
</dbReference>
<protein>
    <recommendedName>
        <fullName evidence="6">Sulfatase N-terminal domain-containing protein</fullName>
    </recommendedName>
</protein>
<comment type="caution">
    <text evidence="7">The sequence shown here is derived from an EMBL/GenBank/DDBJ whole genome shotgun (WGS) entry which is preliminary data.</text>
</comment>
<keyword evidence="4" id="KW-0106">Calcium</keyword>
<reference evidence="8" key="1">
    <citation type="journal article" date="2019" name="Int. J. Syst. Evol. Microbiol.">
        <title>The Global Catalogue of Microorganisms (GCM) 10K type strain sequencing project: providing services to taxonomists for standard genome sequencing and annotation.</title>
        <authorList>
            <consortium name="The Broad Institute Genomics Platform"/>
            <consortium name="The Broad Institute Genome Sequencing Center for Infectious Disease"/>
            <person name="Wu L."/>
            <person name="Ma J."/>
        </authorList>
    </citation>
    <scope>NUCLEOTIDE SEQUENCE [LARGE SCALE GENOMIC DNA]</scope>
    <source>
        <strain evidence="8">NBRC 112299</strain>
    </source>
</reference>
<dbReference type="Gene3D" id="3.40.720.10">
    <property type="entry name" value="Alkaline Phosphatase, subunit A"/>
    <property type="match status" value="1"/>
</dbReference>
<dbReference type="InterPro" id="IPR050738">
    <property type="entry name" value="Sulfatase"/>
</dbReference>
<dbReference type="EMBL" id="BSUN01000001">
    <property type="protein sequence ID" value="GMA37616.1"/>
    <property type="molecule type" value="Genomic_DNA"/>
</dbReference>
<evidence type="ECO:0000313" key="7">
    <source>
        <dbReference type="EMBL" id="GMA37616.1"/>
    </source>
</evidence>
<feature type="domain" description="Sulfatase N-terminal" evidence="6">
    <location>
        <begin position="90"/>
        <end position="223"/>
    </location>
</feature>
<keyword evidence="5" id="KW-0812">Transmembrane</keyword>